<sequence>MAGRSTPILPTPADSRSEIDAAEFFRTSFAVLVRGKTVRRHLYFNLPAAERAVKRAHARGDDAELILVQLVPVDGGGRRD</sequence>
<protein>
    <submittedName>
        <fullName evidence="1">Uncharacterized protein</fullName>
    </submittedName>
</protein>
<accession>A0A7M1SNK4</accession>
<dbReference type="RefSeq" id="WP_193495267.1">
    <property type="nucleotide sequence ID" value="NZ_CP063169.1"/>
</dbReference>
<gene>
    <name evidence="1" type="ORF">IM660_10370</name>
</gene>
<evidence type="ECO:0000313" key="1">
    <source>
        <dbReference type="EMBL" id="QOR69139.1"/>
    </source>
</evidence>
<organism evidence="1 2">
    <name type="scientific">Ruania alkalisoli</name>
    <dbReference type="NCBI Taxonomy" id="2779775"/>
    <lineage>
        <taxon>Bacteria</taxon>
        <taxon>Bacillati</taxon>
        <taxon>Actinomycetota</taxon>
        <taxon>Actinomycetes</taxon>
        <taxon>Micrococcales</taxon>
        <taxon>Ruaniaceae</taxon>
        <taxon>Ruania</taxon>
    </lineage>
</organism>
<reference evidence="1 2" key="1">
    <citation type="submission" date="2020-10" db="EMBL/GenBank/DDBJ databases">
        <title>Haloactinobacterium sp. RN3S43, a bacterium isolated from saline soil.</title>
        <authorList>
            <person name="Sun J.-Q."/>
        </authorList>
    </citation>
    <scope>NUCLEOTIDE SEQUENCE [LARGE SCALE GENOMIC DNA]</scope>
    <source>
        <strain evidence="1 2">RN3S43</strain>
    </source>
</reference>
<dbReference type="EMBL" id="CP063169">
    <property type="protein sequence ID" value="QOR69139.1"/>
    <property type="molecule type" value="Genomic_DNA"/>
</dbReference>
<dbReference type="KEGG" id="halt:IM660_10370"/>
<dbReference type="Proteomes" id="UP000593758">
    <property type="component" value="Chromosome"/>
</dbReference>
<evidence type="ECO:0000313" key="2">
    <source>
        <dbReference type="Proteomes" id="UP000593758"/>
    </source>
</evidence>
<proteinExistence type="predicted"/>
<name>A0A7M1SNK4_9MICO</name>
<dbReference type="AlphaFoldDB" id="A0A7M1SNK4"/>
<keyword evidence="2" id="KW-1185">Reference proteome</keyword>